<keyword evidence="1" id="KW-0812">Transmembrane</keyword>
<dbReference type="EMBL" id="JAPWIJ010000001">
    <property type="protein sequence ID" value="MCZ4517467.1"/>
    <property type="molecule type" value="Genomic_DNA"/>
</dbReference>
<feature type="transmembrane region" description="Helical" evidence="1">
    <location>
        <begin position="15"/>
        <end position="34"/>
    </location>
</feature>
<dbReference type="Proteomes" id="UP001081071">
    <property type="component" value="Unassembled WGS sequence"/>
</dbReference>
<organism evidence="2 3">
    <name type="scientific">Rhodococcus ruber</name>
    <dbReference type="NCBI Taxonomy" id="1830"/>
    <lineage>
        <taxon>Bacteria</taxon>
        <taxon>Bacillati</taxon>
        <taxon>Actinomycetota</taxon>
        <taxon>Actinomycetes</taxon>
        <taxon>Mycobacteriales</taxon>
        <taxon>Nocardiaceae</taxon>
        <taxon>Rhodococcus</taxon>
    </lineage>
</organism>
<proteinExistence type="predicted"/>
<dbReference type="RefSeq" id="WP_269602072.1">
    <property type="nucleotide sequence ID" value="NZ_JAPWIJ010000001.1"/>
</dbReference>
<evidence type="ECO:0000313" key="2">
    <source>
        <dbReference type="EMBL" id="MCZ4517467.1"/>
    </source>
</evidence>
<name>A0ABT4M931_9NOCA</name>
<reference evidence="2" key="1">
    <citation type="submission" date="2022-12" db="EMBL/GenBank/DDBJ databases">
        <authorList>
            <person name="Krivoruchko A.V."/>
            <person name="Elkin A."/>
        </authorList>
    </citation>
    <scope>NUCLEOTIDE SEQUENCE</scope>
    <source>
        <strain evidence="2">IEGM 1391</strain>
    </source>
</reference>
<accession>A0ABT4M931</accession>
<sequence>MATIATLQALDPTHVGRLLAHVAILVSVGAAIVFGVHHSGRKPTWLLPRTALACFTFGCLASLVAGNYLPAATGAIMAVIAPMLLTDERWNRLFRFRPDALRSSQDRRHTQF</sequence>
<protein>
    <submittedName>
        <fullName evidence="2">Uncharacterized protein</fullName>
    </submittedName>
</protein>
<keyword evidence="3" id="KW-1185">Reference proteome</keyword>
<gene>
    <name evidence="2" type="ORF">O4220_02995</name>
</gene>
<comment type="caution">
    <text evidence="2">The sequence shown here is derived from an EMBL/GenBank/DDBJ whole genome shotgun (WGS) entry which is preliminary data.</text>
</comment>
<evidence type="ECO:0000313" key="3">
    <source>
        <dbReference type="Proteomes" id="UP001081071"/>
    </source>
</evidence>
<keyword evidence="1" id="KW-1133">Transmembrane helix</keyword>
<evidence type="ECO:0000256" key="1">
    <source>
        <dbReference type="SAM" id="Phobius"/>
    </source>
</evidence>
<keyword evidence="1" id="KW-0472">Membrane</keyword>